<dbReference type="InterPro" id="IPR035899">
    <property type="entry name" value="DBL_dom_sf"/>
</dbReference>
<dbReference type="PANTHER" id="PTHR45818">
    <property type="entry name" value="PROTEIN VAV"/>
    <property type="match status" value="1"/>
</dbReference>
<feature type="region of interest" description="Disordered" evidence="1">
    <location>
        <begin position="679"/>
        <end position="704"/>
    </location>
</feature>
<dbReference type="Gene3D" id="1.20.900.10">
    <property type="entry name" value="Dbl homology (DH) domain"/>
    <property type="match status" value="1"/>
</dbReference>
<evidence type="ECO:0000313" key="3">
    <source>
        <dbReference type="EMBL" id="RPB14234.1"/>
    </source>
</evidence>
<dbReference type="InterPro" id="IPR000219">
    <property type="entry name" value="DH_dom"/>
</dbReference>
<evidence type="ECO:0000259" key="2">
    <source>
        <dbReference type="PROSITE" id="PS50010"/>
    </source>
</evidence>
<dbReference type="Pfam" id="PF00621">
    <property type="entry name" value="RhoGEF"/>
    <property type="match status" value="1"/>
</dbReference>
<dbReference type="PROSITE" id="PS50010">
    <property type="entry name" value="DH_2"/>
    <property type="match status" value="1"/>
</dbReference>
<dbReference type="SUPFAM" id="SSF48065">
    <property type="entry name" value="DBL homology domain (DH-domain)"/>
    <property type="match status" value="1"/>
</dbReference>
<reference evidence="3 4" key="1">
    <citation type="journal article" date="2018" name="Nat. Ecol. Evol.">
        <title>Pezizomycetes genomes reveal the molecular basis of ectomycorrhizal truffle lifestyle.</title>
        <authorList>
            <person name="Murat C."/>
            <person name="Payen T."/>
            <person name="Noel B."/>
            <person name="Kuo A."/>
            <person name="Morin E."/>
            <person name="Chen J."/>
            <person name="Kohler A."/>
            <person name="Krizsan K."/>
            <person name="Balestrini R."/>
            <person name="Da Silva C."/>
            <person name="Montanini B."/>
            <person name="Hainaut M."/>
            <person name="Levati E."/>
            <person name="Barry K.W."/>
            <person name="Belfiori B."/>
            <person name="Cichocki N."/>
            <person name="Clum A."/>
            <person name="Dockter R.B."/>
            <person name="Fauchery L."/>
            <person name="Guy J."/>
            <person name="Iotti M."/>
            <person name="Le Tacon F."/>
            <person name="Lindquist E.A."/>
            <person name="Lipzen A."/>
            <person name="Malagnac F."/>
            <person name="Mello A."/>
            <person name="Molinier V."/>
            <person name="Miyauchi S."/>
            <person name="Poulain J."/>
            <person name="Riccioni C."/>
            <person name="Rubini A."/>
            <person name="Sitrit Y."/>
            <person name="Splivallo R."/>
            <person name="Traeger S."/>
            <person name="Wang M."/>
            <person name="Zifcakova L."/>
            <person name="Wipf D."/>
            <person name="Zambonelli A."/>
            <person name="Paolocci F."/>
            <person name="Nowrousian M."/>
            <person name="Ottonello S."/>
            <person name="Baldrian P."/>
            <person name="Spatafora J.W."/>
            <person name="Henrissat B."/>
            <person name="Nagy L.G."/>
            <person name="Aury J.M."/>
            <person name="Wincker P."/>
            <person name="Grigoriev I.V."/>
            <person name="Bonfante P."/>
            <person name="Martin F.M."/>
        </authorList>
    </citation>
    <scope>NUCLEOTIDE SEQUENCE [LARGE SCALE GENOMIC DNA]</scope>
    <source>
        <strain evidence="3 4">CCBAS932</strain>
    </source>
</reference>
<dbReference type="InParanoid" id="A0A3N4KUH5"/>
<feature type="region of interest" description="Disordered" evidence="1">
    <location>
        <begin position="736"/>
        <end position="763"/>
    </location>
</feature>
<proteinExistence type="predicted"/>
<dbReference type="SMART" id="SM00325">
    <property type="entry name" value="RhoGEF"/>
    <property type="match status" value="1"/>
</dbReference>
<evidence type="ECO:0000256" key="1">
    <source>
        <dbReference type="SAM" id="MobiDB-lite"/>
    </source>
</evidence>
<organism evidence="3 4">
    <name type="scientific">Morchella conica CCBAS932</name>
    <dbReference type="NCBI Taxonomy" id="1392247"/>
    <lineage>
        <taxon>Eukaryota</taxon>
        <taxon>Fungi</taxon>
        <taxon>Dikarya</taxon>
        <taxon>Ascomycota</taxon>
        <taxon>Pezizomycotina</taxon>
        <taxon>Pezizomycetes</taxon>
        <taxon>Pezizales</taxon>
        <taxon>Morchellaceae</taxon>
        <taxon>Morchella</taxon>
    </lineage>
</organism>
<dbReference type="GO" id="GO:0005737">
    <property type="term" value="C:cytoplasm"/>
    <property type="evidence" value="ECO:0007669"/>
    <property type="project" value="TreeGrafter"/>
</dbReference>
<gene>
    <name evidence="3" type="ORF">P167DRAFT_484872</name>
</gene>
<feature type="compositionally biased region" description="Polar residues" evidence="1">
    <location>
        <begin position="679"/>
        <end position="694"/>
    </location>
</feature>
<name>A0A3N4KUH5_9PEZI</name>
<sequence length="855" mass="95989">MVEADRSSLNLALKRTTESTETADFFEEFEELTTTSSNGIEISQNELDVPYRKERDTLQFRKWIKSFRRKETNHRKSLYSSTEGASALIDGDAVSSMPSSKADTKTPSSSMRFVTAVKTASNTFASLSIAGGSTRRKSSGGTLDDATVTRMRDRRCALEELINTEEYYIADLKVLMNLYFSVLNDCDCISADVKDAIKRNVAEILDLHESLLSEIFRMLPAASHQIQNYKGKFLDISPQVGELERAHILSNPEAAAKVAEVFDKMMRGFFVYEEYSAKYELVCQDLSQFRGQSWNSWEKGCEMLAGAINSPDNQREYGKRALTLDDMLVKPIQRICKYPLFFAEIVKYTPAMDCPQTNRLLEKVRYRLEETAYQINTAKREAPRTRERIEKTWLLQDRIDFQEKSGFSIRLLGHIVLCGVLHVVWQRQTGVTGEYLACLLYKSYLLLATVSKADNRYSVKFAITLATARIEEVNQGRGLTCHSALFSWKIIFEAGHRIYEILVSACSAKEEEVWRTQILDRATAESRDYQEYSSTNFDLFGSMNSDVKPIGTVFGRPGTLVRHQSLHRSGSDPKSDVANVIIKNTHALSEVICSQSNAPSINRSLSVLSINRVPIFSPKRSDRNSIEAKLADVWTKDMLSFGSMGPGTRKRADTSNLMKRLSVVSLVSTVARKSMHSLQSYGSQSEASSIQSCESGDGDDFDAIGKRMAGSSVKSKQPPKNAPNIVPMKRAFSFSATGRKNSNDWKNTWRKSAAPSKDDKRRLPMTQEDVSVTYETAPKILAPMANNPTTDSEFGLSRECLKDISSTALNDVTIPPSPPLNSLKIQRKKRNNALGPKPNLKGVFQKRFFSRSTAR</sequence>
<dbReference type="STRING" id="1392247.A0A3N4KUH5"/>
<feature type="domain" description="DH" evidence="2">
    <location>
        <begin position="153"/>
        <end position="378"/>
    </location>
</feature>
<dbReference type="EMBL" id="ML119119">
    <property type="protein sequence ID" value="RPB14234.1"/>
    <property type="molecule type" value="Genomic_DNA"/>
</dbReference>
<dbReference type="OrthoDB" id="8059989at2759"/>
<dbReference type="AlphaFoldDB" id="A0A3N4KUH5"/>
<dbReference type="PANTHER" id="PTHR45818:SF3">
    <property type="entry name" value="PROTEIN VAV"/>
    <property type="match status" value="1"/>
</dbReference>
<dbReference type="GO" id="GO:0005085">
    <property type="term" value="F:guanyl-nucleotide exchange factor activity"/>
    <property type="evidence" value="ECO:0007669"/>
    <property type="project" value="InterPro"/>
</dbReference>
<keyword evidence="4" id="KW-1185">Reference proteome</keyword>
<feature type="compositionally biased region" description="Polar residues" evidence="1">
    <location>
        <begin position="736"/>
        <end position="746"/>
    </location>
</feature>
<evidence type="ECO:0000313" key="4">
    <source>
        <dbReference type="Proteomes" id="UP000277580"/>
    </source>
</evidence>
<protein>
    <submittedName>
        <fullName evidence="3">Dbl homology domain-containing protein</fullName>
    </submittedName>
</protein>
<dbReference type="Proteomes" id="UP000277580">
    <property type="component" value="Unassembled WGS sequence"/>
</dbReference>
<accession>A0A3N4KUH5</accession>